<dbReference type="SUPFAM" id="SSF53335">
    <property type="entry name" value="S-adenosyl-L-methionine-dependent methyltransferases"/>
    <property type="match status" value="1"/>
</dbReference>
<dbReference type="InterPro" id="IPR002052">
    <property type="entry name" value="DNA_methylase_N6_adenine_CS"/>
</dbReference>
<dbReference type="InterPro" id="IPR004398">
    <property type="entry name" value="RNA_MeTrfase_RsmD"/>
</dbReference>
<organism evidence="3">
    <name type="scientific">Christensenella massiliensis</name>
    <dbReference type="NCBI Taxonomy" id="1805714"/>
    <lineage>
        <taxon>Bacteria</taxon>
        <taxon>Bacillati</taxon>
        <taxon>Bacillota</taxon>
        <taxon>Clostridia</taxon>
        <taxon>Christensenellales</taxon>
        <taxon>Christensenellaceae</taxon>
        <taxon>Christensenella</taxon>
    </lineage>
</organism>
<reference evidence="3" key="1">
    <citation type="submission" date="2023-02" db="EMBL/GenBank/DDBJ databases">
        <title>Gut commensal Christensenella minuta modulates host metabolism via a new class of secondary bile acids.</title>
        <authorList>
            <person name="Liu C."/>
        </authorList>
    </citation>
    <scope>NUCLEOTIDE SEQUENCE</scope>
    <source>
        <strain evidence="3">CA70</strain>
    </source>
</reference>
<evidence type="ECO:0000313" key="3">
    <source>
        <dbReference type="EMBL" id="XCC62606.1"/>
    </source>
</evidence>
<dbReference type="RefSeq" id="WP_353423617.1">
    <property type="nucleotide sequence ID" value="NZ_CP117826.1"/>
</dbReference>
<dbReference type="GO" id="GO:0003676">
    <property type="term" value="F:nucleic acid binding"/>
    <property type="evidence" value="ECO:0007669"/>
    <property type="project" value="InterPro"/>
</dbReference>
<accession>A0AAU8A8W9</accession>
<keyword evidence="2 3" id="KW-0808">Transferase</keyword>
<dbReference type="PROSITE" id="PS00092">
    <property type="entry name" value="N6_MTASE"/>
    <property type="match status" value="1"/>
</dbReference>
<proteinExistence type="predicted"/>
<protein>
    <submittedName>
        <fullName evidence="3">16S rRNA (Guanine(966)-N(2))-methyltransferase RsmD</fullName>
        <ecNumber evidence="3">2.1.1.171</ecNumber>
    </submittedName>
</protein>
<dbReference type="CDD" id="cd02440">
    <property type="entry name" value="AdoMet_MTases"/>
    <property type="match status" value="1"/>
</dbReference>
<gene>
    <name evidence="3" type="primary">rsmD</name>
    <name evidence="3" type="ORF">PUP29_01380</name>
</gene>
<dbReference type="AlphaFoldDB" id="A0AAU8A8W9"/>
<dbReference type="EC" id="2.1.1.171" evidence="3"/>
<dbReference type="GO" id="GO:0052913">
    <property type="term" value="F:16S rRNA (guanine(966)-N(2))-methyltransferase activity"/>
    <property type="evidence" value="ECO:0007669"/>
    <property type="project" value="UniProtKB-EC"/>
</dbReference>
<dbReference type="PANTHER" id="PTHR43542:SF1">
    <property type="entry name" value="METHYLTRANSFERASE"/>
    <property type="match status" value="1"/>
</dbReference>
<name>A0AAU8A8W9_9FIRM</name>
<dbReference type="PANTHER" id="PTHR43542">
    <property type="entry name" value="METHYLTRANSFERASE"/>
    <property type="match status" value="1"/>
</dbReference>
<dbReference type="EMBL" id="CP117826">
    <property type="protein sequence ID" value="XCC62606.1"/>
    <property type="molecule type" value="Genomic_DNA"/>
</dbReference>
<evidence type="ECO:0000256" key="2">
    <source>
        <dbReference type="ARBA" id="ARBA00022679"/>
    </source>
</evidence>
<dbReference type="Pfam" id="PF03602">
    <property type="entry name" value="Cons_hypoth95"/>
    <property type="match status" value="1"/>
</dbReference>
<dbReference type="PIRSF" id="PIRSF004553">
    <property type="entry name" value="CHP00095"/>
    <property type="match status" value="1"/>
</dbReference>
<dbReference type="NCBIfam" id="TIGR00095">
    <property type="entry name" value="16S rRNA (guanine(966)-N(2))-methyltransferase RsmD"/>
    <property type="match status" value="1"/>
</dbReference>
<keyword evidence="1 3" id="KW-0489">Methyltransferase</keyword>
<dbReference type="InterPro" id="IPR029063">
    <property type="entry name" value="SAM-dependent_MTases_sf"/>
</dbReference>
<dbReference type="Gene3D" id="3.40.50.150">
    <property type="entry name" value="Vaccinia Virus protein VP39"/>
    <property type="match status" value="1"/>
</dbReference>
<evidence type="ECO:0000256" key="1">
    <source>
        <dbReference type="ARBA" id="ARBA00022603"/>
    </source>
</evidence>
<sequence length="184" mass="20650">MRIIAGEKRGLKLAAKDGAETRPTLDRVKEALFGRLQFEISGKCVLDLFAGSGALGLEALSRGAQEAVLVDCDEQAGEIIKKNIAAAGMQRRAQFIKNDFRNALKLFQNSRKFDIVLIDPPYRSSDFYETALNGLVEYGLLAEHAAVVAESDRPIEFFTENLVLEKQKKYGKVYLTFFRWRGKQ</sequence>